<dbReference type="GO" id="GO:0005829">
    <property type="term" value="C:cytosol"/>
    <property type="evidence" value="ECO:0007669"/>
    <property type="project" value="TreeGrafter"/>
</dbReference>
<accession>A0A235BT43</accession>
<dbReference type="SUPFAM" id="SSF53649">
    <property type="entry name" value="Alkaline phosphatase-like"/>
    <property type="match status" value="1"/>
</dbReference>
<dbReference type="GO" id="GO:0006015">
    <property type="term" value="P:5-phosphoribose 1-diphosphate biosynthetic process"/>
    <property type="evidence" value="ECO:0007669"/>
    <property type="project" value="UniProtKB-UniPathway"/>
</dbReference>
<evidence type="ECO:0000256" key="5">
    <source>
        <dbReference type="NCBIfam" id="TIGR01696"/>
    </source>
</evidence>
<dbReference type="Pfam" id="PF01676">
    <property type="entry name" value="Metalloenzyme"/>
    <property type="match status" value="1"/>
</dbReference>
<keyword evidence="3 4" id="KW-0464">Manganese</keyword>
<comment type="cofactor">
    <cofactor evidence="4">
        <name>Mn(2+)</name>
        <dbReference type="ChEBI" id="CHEBI:29035"/>
    </cofactor>
    <text evidence="4">Binds 2 manganese ions.</text>
</comment>
<comment type="caution">
    <text evidence="7">The sequence shown here is derived from an EMBL/GenBank/DDBJ whole genome shotgun (WGS) entry which is preliminary data.</text>
</comment>
<organism evidence="7 8">
    <name type="scientific">candidate division WOR-3 bacterium JGI_Cruoil_03_44_89</name>
    <dbReference type="NCBI Taxonomy" id="1973748"/>
    <lineage>
        <taxon>Bacteria</taxon>
        <taxon>Bacteria division WOR-3</taxon>
    </lineage>
</organism>
<feature type="binding site" evidence="4">
    <location>
        <position position="283"/>
    </location>
    <ligand>
        <name>Mn(2+)</name>
        <dbReference type="ChEBI" id="CHEBI:29035"/>
        <label>2</label>
    </ligand>
</feature>
<feature type="binding site" evidence="4">
    <location>
        <position position="319"/>
    </location>
    <ligand>
        <name>Mn(2+)</name>
        <dbReference type="ChEBI" id="CHEBI:29035"/>
        <label>1</label>
    </ligand>
</feature>
<dbReference type="GO" id="GO:0008973">
    <property type="term" value="F:phosphopentomutase activity"/>
    <property type="evidence" value="ECO:0007669"/>
    <property type="project" value="UniProtKB-UniRule"/>
</dbReference>
<comment type="subcellular location">
    <subcellularLocation>
        <location evidence="4">Cytoplasm</location>
    </subcellularLocation>
</comment>
<dbReference type="Gene3D" id="3.40.720.10">
    <property type="entry name" value="Alkaline Phosphatase, subunit A"/>
    <property type="match status" value="1"/>
</dbReference>
<dbReference type="EC" id="5.4.2.7" evidence="4 5"/>
<comment type="function">
    <text evidence="4">Isomerase that catalyzes the conversion of deoxy-ribose 1-phosphate (dRib-1-P) and ribose 1-phosphate (Rib-1-P) to deoxy-ribose 5-phosphate (dRib-5-P) and ribose 5-phosphate (Rib-5-P), respectively.</text>
</comment>
<keyword evidence="4" id="KW-0413">Isomerase</keyword>
<comment type="catalytic activity">
    <reaction evidence="4">
        <text>alpha-D-ribose 1-phosphate = D-ribose 5-phosphate</text>
        <dbReference type="Rhea" id="RHEA:18793"/>
        <dbReference type="ChEBI" id="CHEBI:57720"/>
        <dbReference type="ChEBI" id="CHEBI:78346"/>
        <dbReference type="EC" id="5.4.2.7"/>
    </reaction>
</comment>
<comment type="similarity">
    <text evidence="1 4">Belongs to the phosphopentomutase family.</text>
</comment>
<dbReference type="NCBIfam" id="NF003766">
    <property type="entry name" value="PRK05362.1"/>
    <property type="match status" value="1"/>
</dbReference>
<name>A0A235BT43_UNCW3</name>
<feature type="domain" description="Metalloenzyme" evidence="6">
    <location>
        <begin position="1"/>
        <end position="370"/>
    </location>
</feature>
<dbReference type="Gene3D" id="3.30.70.1250">
    <property type="entry name" value="Phosphopentomutase"/>
    <property type="match status" value="1"/>
</dbReference>
<dbReference type="SUPFAM" id="SSF143856">
    <property type="entry name" value="DeoB insert domain-like"/>
    <property type="match status" value="1"/>
</dbReference>
<evidence type="ECO:0000256" key="2">
    <source>
        <dbReference type="ARBA" id="ARBA00022723"/>
    </source>
</evidence>
<dbReference type="PANTHER" id="PTHR21110:SF0">
    <property type="entry name" value="PHOSPHOPENTOMUTASE"/>
    <property type="match status" value="1"/>
</dbReference>
<evidence type="ECO:0000256" key="3">
    <source>
        <dbReference type="ARBA" id="ARBA00023211"/>
    </source>
</evidence>
<feature type="binding site" evidence="4">
    <location>
        <position position="278"/>
    </location>
    <ligand>
        <name>Mn(2+)</name>
        <dbReference type="ChEBI" id="CHEBI:29035"/>
        <label>2</label>
    </ligand>
</feature>
<evidence type="ECO:0000313" key="7">
    <source>
        <dbReference type="EMBL" id="OYD15488.1"/>
    </source>
</evidence>
<comment type="pathway">
    <text evidence="4">Carbohydrate degradation; 2-deoxy-D-ribose 1-phosphate degradation; D-glyceraldehyde 3-phosphate and acetaldehyde from 2-deoxy-alpha-D-ribose 1-phosphate: step 1/2.</text>
</comment>
<dbReference type="Proteomes" id="UP000215215">
    <property type="component" value="Unassembled WGS sequence"/>
</dbReference>
<dbReference type="HAMAP" id="MF_00740">
    <property type="entry name" value="Phosphopentomut"/>
    <property type="match status" value="1"/>
</dbReference>
<dbReference type="GO" id="GO:0043094">
    <property type="term" value="P:metabolic compound salvage"/>
    <property type="evidence" value="ECO:0007669"/>
    <property type="project" value="UniProtKB-UniRule"/>
</dbReference>
<feature type="binding site" evidence="4">
    <location>
        <position position="320"/>
    </location>
    <ligand>
        <name>Mn(2+)</name>
        <dbReference type="ChEBI" id="CHEBI:29035"/>
        <label>1</label>
    </ligand>
</feature>
<dbReference type="UniPathway" id="UPA00087">
    <property type="reaction ID" value="UER00173"/>
</dbReference>
<evidence type="ECO:0000313" key="8">
    <source>
        <dbReference type="Proteomes" id="UP000215215"/>
    </source>
</evidence>
<evidence type="ECO:0000256" key="1">
    <source>
        <dbReference type="ARBA" id="ARBA00010373"/>
    </source>
</evidence>
<protein>
    <recommendedName>
        <fullName evidence="4 5">Phosphopentomutase</fullName>
        <ecNumber evidence="4 5">5.4.2.7</ecNumber>
    </recommendedName>
    <alternativeName>
        <fullName evidence="4">Phosphodeoxyribomutase</fullName>
    </alternativeName>
</protein>
<dbReference type="GO" id="GO:0030145">
    <property type="term" value="F:manganese ion binding"/>
    <property type="evidence" value="ECO:0007669"/>
    <property type="project" value="UniProtKB-UniRule"/>
</dbReference>
<dbReference type="InterPro" id="IPR010045">
    <property type="entry name" value="DeoB"/>
</dbReference>
<dbReference type="GO" id="GO:0006018">
    <property type="term" value="P:2-deoxyribose 1-phosphate catabolic process"/>
    <property type="evidence" value="ECO:0007669"/>
    <property type="project" value="UniProtKB-UniRule"/>
</dbReference>
<evidence type="ECO:0000256" key="4">
    <source>
        <dbReference type="HAMAP-Rule" id="MF_00740"/>
    </source>
</evidence>
<dbReference type="InterPro" id="IPR006124">
    <property type="entry name" value="Metalloenzyme"/>
</dbReference>
<dbReference type="NCBIfam" id="TIGR01696">
    <property type="entry name" value="deoB"/>
    <property type="match status" value="1"/>
</dbReference>
<feature type="binding site" evidence="4">
    <location>
        <position position="9"/>
    </location>
    <ligand>
        <name>Mn(2+)</name>
        <dbReference type="ChEBI" id="CHEBI:29035"/>
        <label>1</label>
    </ligand>
</feature>
<gene>
    <name evidence="4" type="primary">deoB</name>
    <name evidence="7" type="ORF">CH333_05575</name>
</gene>
<feature type="binding site" evidence="4">
    <location>
        <position position="331"/>
    </location>
    <ligand>
        <name>Mn(2+)</name>
        <dbReference type="ChEBI" id="CHEBI:29035"/>
        <label>2</label>
    </ligand>
</feature>
<keyword evidence="4" id="KW-0963">Cytoplasm</keyword>
<dbReference type="InterPro" id="IPR024052">
    <property type="entry name" value="Phosphopentomutase_DeoB_cap_sf"/>
</dbReference>
<keyword evidence="2 4" id="KW-0479">Metal-binding</keyword>
<sequence length="386" mass="42551">MRALILLLDGCGVGELPDADKYGDVGSSTIPNVAKEYGALSLPNLQKLGLGNIVEIQHVPPARSPLASYGKLRELSPGKDSVTGHWELMGIILDKPFPVLPDGIPSEMIRRFEKAIHKKVIGGQPISGTVIIEQLGEEHIKTGYPIVYTSADSVFQIACHKDIVPLDELYRMCETARRLFPDIGRVIARPFIGTVGNFNRTPERKDYSLTPPGPTLLDILKAHGFPVVTVGKIDNLFGHRGITESFHTKNNSDGMATILDVMDKIKRGLIFANLVDFDMLWGHRNNIEGFAKGLMEFDKWFPSCIKKLKEGDILIITADHGIDPTTPSTDHSREYVPILITGEMIKKGVNLRTRNMSDLAGTLAGYFGVKIKNGKSFLREIILDAD</sequence>
<proteinExistence type="inferred from homology"/>
<dbReference type="GO" id="GO:0009117">
    <property type="term" value="P:nucleotide metabolic process"/>
    <property type="evidence" value="ECO:0007669"/>
    <property type="project" value="UniProtKB-UniRule"/>
</dbReference>
<dbReference type="PIRSF" id="PIRSF001491">
    <property type="entry name" value="Ppentomutase"/>
    <property type="match status" value="1"/>
</dbReference>
<comment type="catalytic activity">
    <reaction evidence="4">
        <text>2-deoxy-alpha-D-ribose 1-phosphate = 2-deoxy-D-ribose 5-phosphate</text>
        <dbReference type="Rhea" id="RHEA:27658"/>
        <dbReference type="ChEBI" id="CHEBI:57259"/>
        <dbReference type="ChEBI" id="CHEBI:62877"/>
        <dbReference type="EC" id="5.4.2.7"/>
    </reaction>
</comment>
<dbReference type="InterPro" id="IPR017850">
    <property type="entry name" value="Alkaline_phosphatase_core_sf"/>
</dbReference>
<dbReference type="AlphaFoldDB" id="A0A235BT43"/>
<evidence type="ECO:0000259" key="6">
    <source>
        <dbReference type="Pfam" id="PF01676"/>
    </source>
</evidence>
<reference evidence="7 8" key="1">
    <citation type="submission" date="2017-07" db="EMBL/GenBank/DDBJ databases">
        <title>Recovery of genomes from metagenomes via a dereplication, aggregation, and scoring strategy.</title>
        <authorList>
            <person name="Sieber C.M."/>
            <person name="Probst A.J."/>
            <person name="Sharrar A."/>
            <person name="Thomas B.C."/>
            <person name="Hess M."/>
            <person name="Tringe S.G."/>
            <person name="Banfield J.F."/>
        </authorList>
    </citation>
    <scope>NUCLEOTIDE SEQUENCE [LARGE SCALE GENOMIC DNA]</scope>
    <source>
        <strain evidence="7">JGI_Cruoil_03_44_89</strain>
    </source>
</reference>
<dbReference type="CDD" id="cd16009">
    <property type="entry name" value="PPM"/>
    <property type="match status" value="1"/>
</dbReference>
<dbReference type="EMBL" id="NOZQ01000116">
    <property type="protein sequence ID" value="OYD15488.1"/>
    <property type="molecule type" value="Genomic_DNA"/>
</dbReference>
<dbReference type="PANTHER" id="PTHR21110">
    <property type="entry name" value="PHOSPHOPENTOMUTASE"/>
    <property type="match status" value="1"/>
</dbReference>
<dbReference type="GO" id="GO:0000287">
    <property type="term" value="F:magnesium ion binding"/>
    <property type="evidence" value="ECO:0007669"/>
    <property type="project" value="UniProtKB-UniRule"/>
</dbReference>